<organism evidence="1 2">
    <name type="scientific">Marivirga lumbricoides</name>
    <dbReference type="NCBI Taxonomy" id="1046115"/>
    <lineage>
        <taxon>Bacteria</taxon>
        <taxon>Pseudomonadati</taxon>
        <taxon>Bacteroidota</taxon>
        <taxon>Cytophagia</taxon>
        <taxon>Cytophagales</taxon>
        <taxon>Marivirgaceae</taxon>
        <taxon>Marivirga</taxon>
    </lineage>
</organism>
<dbReference type="InterPro" id="IPR046509">
    <property type="entry name" value="DUF6687"/>
</dbReference>
<sequence length="354" mass="41397">MTIKTFIPFYDIKNHPDEVLIIDAHHPLGFDLSHWRGAPVPEGCEADTSTEIVLKALEKGIPELDKKYVTNNHYDIDGFLGIWAVCNPDLAIQNKKLLIEMAQIADFREVNYNNPQWKLALKLVCLLNKLEAEKFYPPFGAPDIAEKEMEACVPKYHYFLEEFGKYLLSPQKVVKTEEYHQIMREIEGEISRTTLPSIRMHIAEAKNPLHYYNLYAQSQQADIVMSIYGENRYELEYKYTTWVSTTRKHYPRISLQLLCDTLNALEPSEKKWTAEHFTDTAPILRLQGKKLSKKERYLSPTERPIYSSGISPEVFKNICIEYFEEFYKELEPGETLEWNEVRRINETLFKSVKN</sequence>
<reference evidence="2" key="1">
    <citation type="journal article" date="2019" name="Int. J. Syst. Evol. Microbiol.">
        <title>The Global Catalogue of Microorganisms (GCM) 10K type strain sequencing project: providing services to taxonomists for standard genome sequencing and annotation.</title>
        <authorList>
            <consortium name="The Broad Institute Genomics Platform"/>
            <consortium name="The Broad Institute Genome Sequencing Center for Infectious Disease"/>
            <person name="Wu L."/>
            <person name="Ma J."/>
        </authorList>
    </citation>
    <scope>NUCLEOTIDE SEQUENCE [LARGE SCALE GENOMIC DNA]</scope>
    <source>
        <strain evidence="2">CGMCC 1.10832</strain>
    </source>
</reference>
<dbReference type="RefSeq" id="WP_188460898.1">
    <property type="nucleotide sequence ID" value="NZ_BAABHU010000003.1"/>
</dbReference>
<gene>
    <name evidence="1" type="ORF">GCM10011506_10270</name>
</gene>
<comment type="caution">
    <text evidence="1">The sequence shown here is derived from an EMBL/GenBank/DDBJ whole genome shotgun (WGS) entry which is preliminary data.</text>
</comment>
<evidence type="ECO:0000313" key="1">
    <source>
        <dbReference type="EMBL" id="GGC26761.1"/>
    </source>
</evidence>
<accession>A0ABQ1LMF2</accession>
<dbReference type="Pfam" id="PF20392">
    <property type="entry name" value="DUF6687"/>
    <property type="match status" value="1"/>
</dbReference>
<name>A0ABQ1LMF2_9BACT</name>
<protein>
    <submittedName>
        <fullName evidence="1">Uncharacterized protein</fullName>
    </submittedName>
</protein>
<keyword evidence="2" id="KW-1185">Reference proteome</keyword>
<evidence type="ECO:0000313" key="2">
    <source>
        <dbReference type="Proteomes" id="UP000636010"/>
    </source>
</evidence>
<dbReference type="EMBL" id="BMEC01000003">
    <property type="protein sequence ID" value="GGC26761.1"/>
    <property type="molecule type" value="Genomic_DNA"/>
</dbReference>
<dbReference type="Proteomes" id="UP000636010">
    <property type="component" value="Unassembled WGS sequence"/>
</dbReference>
<proteinExistence type="predicted"/>